<name>A0ABU5EGE4_9PROT</name>
<accession>A0ABU5EGE4</accession>
<sequence length="167" mass="19420">MQDQVEFFAPSEAKDHRLLRLYRYWLEKSGARAFPQRADLDPVDFKYILGYVTMVDIIEPEDGSGPRRYYFRLDGSHLAALSGIDYTRRYLDELPWPDYRDFIAWTYERVLQNQSPLGYRRRGNIDDHLFDEETIILPLGVGGDRIGKLMVAVIPGDLRPGEHAIVL</sequence>
<dbReference type="Pfam" id="PF07310">
    <property type="entry name" value="PAS_5"/>
    <property type="match status" value="1"/>
</dbReference>
<reference evidence="1 2" key="1">
    <citation type="journal article" date="2016" name="Antonie Van Leeuwenhoek">
        <title>Dongia soli sp. nov., isolated from soil from Dokdo, Korea.</title>
        <authorList>
            <person name="Kim D.U."/>
            <person name="Lee H."/>
            <person name="Kim H."/>
            <person name="Kim S.G."/>
            <person name="Ka J.O."/>
        </authorList>
    </citation>
    <scope>NUCLEOTIDE SEQUENCE [LARGE SCALE GENOMIC DNA]</scope>
    <source>
        <strain evidence="1 2">D78</strain>
    </source>
</reference>
<dbReference type="InterPro" id="IPR009922">
    <property type="entry name" value="DUF1457"/>
</dbReference>
<gene>
    <name evidence="1" type="ORF">SMD27_19710</name>
</gene>
<protein>
    <submittedName>
        <fullName evidence="1">PAS domain-containing protein</fullName>
    </submittedName>
</protein>
<dbReference type="RefSeq" id="WP_320510150.1">
    <property type="nucleotide sequence ID" value="NZ_JAXCLW010000007.1"/>
</dbReference>
<comment type="caution">
    <text evidence="1">The sequence shown here is derived from an EMBL/GenBank/DDBJ whole genome shotgun (WGS) entry which is preliminary data.</text>
</comment>
<evidence type="ECO:0000313" key="2">
    <source>
        <dbReference type="Proteomes" id="UP001279642"/>
    </source>
</evidence>
<evidence type="ECO:0000313" key="1">
    <source>
        <dbReference type="EMBL" id="MDY0885079.1"/>
    </source>
</evidence>
<organism evidence="1 2">
    <name type="scientific">Dongia soli</name>
    <dbReference type="NCBI Taxonomy" id="600628"/>
    <lineage>
        <taxon>Bacteria</taxon>
        <taxon>Pseudomonadati</taxon>
        <taxon>Pseudomonadota</taxon>
        <taxon>Alphaproteobacteria</taxon>
        <taxon>Rhodospirillales</taxon>
        <taxon>Dongiaceae</taxon>
        <taxon>Dongia</taxon>
    </lineage>
</organism>
<proteinExistence type="predicted"/>
<keyword evidence="2" id="KW-1185">Reference proteome</keyword>
<dbReference type="Proteomes" id="UP001279642">
    <property type="component" value="Unassembled WGS sequence"/>
</dbReference>
<dbReference type="EMBL" id="JAXCLW010000007">
    <property type="protein sequence ID" value="MDY0885079.1"/>
    <property type="molecule type" value="Genomic_DNA"/>
</dbReference>